<name>D9SJR8_GALCS</name>
<protein>
    <submittedName>
        <fullName evidence="2">SEFIR domain protein</fullName>
    </submittedName>
</protein>
<dbReference type="Pfam" id="PF08357">
    <property type="entry name" value="SEFIR"/>
    <property type="match status" value="1"/>
</dbReference>
<reference evidence="2 3" key="1">
    <citation type="submission" date="2010-08" db="EMBL/GenBank/DDBJ databases">
        <title>Complete sequence of Gallionella capsiferriformans ES-2.</title>
        <authorList>
            <consortium name="US DOE Joint Genome Institute"/>
            <person name="Lucas S."/>
            <person name="Copeland A."/>
            <person name="Lapidus A."/>
            <person name="Cheng J.-F."/>
            <person name="Bruce D."/>
            <person name="Goodwin L."/>
            <person name="Pitluck S."/>
            <person name="Chertkov O."/>
            <person name="Davenport K.W."/>
            <person name="Detter J.C."/>
            <person name="Han C."/>
            <person name="Tapia R."/>
            <person name="Land M."/>
            <person name="Hauser L."/>
            <person name="Chang Y.-J."/>
            <person name="Jeffries C."/>
            <person name="Kyrpides N."/>
            <person name="Ivanova N."/>
            <person name="Mikhailova N."/>
            <person name="Shelobolina E.S."/>
            <person name="Picardal F."/>
            <person name="Roden E."/>
            <person name="Emerson D."/>
            <person name="Woyke T."/>
        </authorList>
    </citation>
    <scope>NUCLEOTIDE SEQUENCE [LARGE SCALE GENOMIC DNA]</scope>
    <source>
        <strain evidence="2 3">ES-2</strain>
    </source>
</reference>
<dbReference type="Gene3D" id="3.40.50.10140">
    <property type="entry name" value="Toll/interleukin-1 receptor homology (TIR) domain"/>
    <property type="match status" value="1"/>
</dbReference>
<dbReference type="RefSeq" id="WP_013292361.1">
    <property type="nucleotide sequence ID" value="NC_014394.1"/>
</dbReference>
<dbReference type="eggNOG" id="COG0775">
    <property type="taxonomic scope" value="Bacteria"/>
</dbReference>
<dbReference type="HOGENOM" id="CLU_574697_0_0_4"/>
<organism evidence="2 3">
    <name type="scientific">Gallionella capsiferriformans (strain ES-2)</name>
    <name type="common">Gallionella ferruginea capsiferriformans (strain ES-2)</name>
    <dbReference type="NCBI Taxonomy" id="395494"/>
    <lineage>
        <taxon>Bacteria</taxon>
        <taxon>Pseudomonadati</taxon>
        <taxon>Pseudomonadota</taxon>
        <taxon>Betaproteobacteria</taxon>
        <taxon>Nitrosomonadales</taxon>
        <taxon>Gallionellaceae</taxon>
        <taxon>Gallionella</taxon>
    </lineage>
</organism>
<dbReference type="InterPro" id="IPR035897">
    <property type="entry name" value="Toll_tir_struct_dom_sf"/>
</dbReference>
<feature type="domain" description="SEFIR" evidence="1">
    <location>
        <begin position="3"/>
        <end position="139"/>
    </location>
</feature>
<dbReference type="PROSITE" id="PS51534">
    <property type="entry name" value="SEFIR"/>
    <property type="match status" value="1"/>
</dbReference>
<accession>D9SJR8</accession>
<dbReference type="EMBL" id="CP002159">
    <property type="protein sequence ID" value="ADL54418.1"/>
    <property type="molecule type" value="Genomic_DNA"/>
</dbReference>
<dbReference type="Proteomes" id="UP000001235">
    <property type="component" value="Chromosome"/>
</dbReference>
<proteinExistence type="predicted"/>
<dbReference type="STRING" id="395494.Galf_0374"/>
<dbReference type="AlphaFoldDB" id="D9SJR8"/>
<evidence type="ECO:0000313" key="3">
    <source>
        <dbReference type="Proteomes" id="UP000001235"/>
    </source>
</evidence>
<evidence type="ECO:0000259" key="1">
    <source>
        <dbReference type="PROSITE" id="PS51534"/>
    </source>
</evidence>
<gene>
    <name evidence="2" type="ordered locus">Galf_0374</name>
</gene>
<dbReference type="InterPro" id="IPR013568">
    <property type="entry name" value="SEFIR_dom"/>
</dbReference>
<keyword evidence="3" id="KW-1185">Reference proteome</keyword>
<dbReference type="KEGG" id="gca:Galf_0374"/>
<sequence length="479" mass="55948">MGNPKLFISYSWSSQDHEAWVIQLATDLRESGIDVVLDKWDLKEGHDAHAFMERMVSDPEIKKVALICDKTYVDKADGRSGGVGTETQIISPEIYRSQAQDKFVAIVKERDDEGKAYLPVYYRSRIYIDFSDPSLEAENFEKLIRWVYEQPLYKKPSLGQKPGFLSEEQRAVSLGTSSRQRRALDAIKSGRDNAEAVMIDYLTTLADELEKFRIDASIEPFDDEVIRNIEAFLPYRNEAIELFLSLALYRDSLETRTAIHRFFERIIPYLERPQNISSHREWDFDNFKFIVHELFLYALATLIRYERFESAAFLMANEYYVSGRSEYGKDAMVPFEVFHQYIKSLEHRNKRLELRRLSLRADLLEQRSKGSGIEFRYLMQADFILFMRDNIDRPNDQWHWWPETLLYIVRHSGPLEVFARSRSTSYFERAKILLGVESKAALAPLLEAFGAERQRLPRWEFTTLSPSGLLGFNEIATKP</sequence>
<dbReference type="OrthoDB" id="5149141at2"/>
<evidence type="ECO:0000313" key="2">
    <source>
        <dbReference type="EMBL" id="ADL54418.1"/>
    </source>
</evidence>